<accession>A0ACB5TGT2</accession>
<evidence type="ECO:0000313" key="2">
    <source>
        <dbReference type="Proteomes" id="UP001165101"/>
    </source>
</evidence>
<dbReference type="EMBL" id="BSXV01000193">
    <property type="protein sequence ID" value="GME87994.1"/>
    <property type="molecule type" value="Genomic_DNA"/>
</dbReference>
<reference evidence="1" key="1">
    <citation type="submission" date="2023-04" db="EMBL/GenBank/DDBJ databases">
        <title>Candida boidinii NBRC 1967.</title>
        <authorList>
            <person name="Ichikawa N."/>
            <person name="Sato H."/>
            <person name="Tonouchi N."/>
        </authorList>
    </citation>
    <scope>NUCLEOTIDE SEQUENCE</scope>
    <source>
        <strain evidence="1">NBRC 1967</strain>
    </source>
</reference>
<comment type="caution">
    <text evidence="1">The sequence shown here is derived from an EMBL/GenBank/DDBJ whole genome shotgun (WGS) entry which is preliminary data.</text>
</comment>
<name>A0ACB5TGT2_CANBO</name>
<protein>
    <submittedName>
        <fullName evidence="1">Unnamed protein product</fullName>
    </submittedName>
</protein>
<gene>
    <name evidence="1" type="ORF">Cboi01_000066300</name>
</gene>
<keyword evidence="2" id="KW-1185">Reference proteome</keyword>
<proteinExistence type="predicted"/>
<sequence>MLSFLPASHHSQSSYSNNNYNPSQLSTGNISSPTMMPQYQSQNPEQTGASQHSYIPQQQQQPYYVLEDGSSAYNSSVTYGNLNSTGGNLNLMDPNSAHQQQFKPKTFSNVYGNTTFDPQYYPSVGQLQQSQQLSQAQSQQLRHQHPASYHLQQAASSNAYALMDSKKKRKRRKFHEIDRLYKCNYQNCDKSYGTLNHLNAHVQLQVHGAKRLPSEFKQIREQCKAKKKQMKIEAELNRNKLYQSQSMFGNVSAPSHLAPGNGYYPVFPPASSIEAAGAPIHSTYPSLQTTTHGSTGYPGPDVPYSSGAPLWTKSKPSSAPNILQPEDVTQQQSTPNSIITPQQQSPYTSSVDPYAGYSKKSIHGPITEPKSSRNTTTAYSNGLVGSSMSLGGSSYVTNSSTSTLGYK</sequence>
<organism evidence="1 2">
    <name type="scientific">Candida boidinii</name>
    <name type="common">Yeast</name>
    <dbReference type="NCBI Taxonomy" id="5477"/>
    <lineage>
        <taxon>Eukaryota</taxon>
        <taxon>Fungi</taxon>
        <taxon>Dikarya</taxon>
        <taxon>Ascomycota</taxon>
        <taxon>Saccharomycotina</taxon>
        <taxon>Pichiomycetes</taxon>
        <taxon>Pichiales</taxon>
        <taxon>Pichiaceae</taxon>
        <taxon>Ogataea</taxon>
        <taxon>Ogataea/Candida clade</taxon>
    </lineage>
</organism>
<dbReference type="Proteomes" id="UP001165101">
    <property type="component" value="Unassembled WGS sequence"/>
</dbReference>
<evidence type="ECO:0000313" key="1">
    <source>
        <dbReference type="EMBL" id="GME87994.1"/>
    </source>
</evidence>